<dbReference type="EMBL" id="JBEWZI010000024">
    <property type="protein sequence ID" value="MET7015927.1"/>
    <property type="molecule type" value="Genomic_DNA"/>
</dbReference>
<dbReference type="NCBIfam" id="TIGR02098">
    <property type="entry name" value="MJ0042_CXXC"/>
    <property type="match status" value="1"/>
</dbReference>
<dbReference type="InterPro" id="IPR011723">
    <property type="entry name" value="Znf/thioredoxin_put"/>
</dbReference>
<evidence type="ECO:0000259" key="2">
    <source>
        <dbReference type="Pfam" id="PF13717"/>
    </source>
</evidence>
<feature type="domain" description="Zinc finger/thioredoxin putative" evidence="2">
    <location>
        <begin position="4"/>
        <end position="36"/>
    </location>
</feature>
<dbReference type="Proteomes" id="UP001549691">
    <property type="component" value="Unassembled WGS sequence"/>
</dbReference>
<sequence>MLTTRCPHCNTVFRIRPEQLSVRGGRVRCGHCQQAFSALSHLEEMDDDDIALSPRPAPTPRPAAPVPAPAPAAAPTPVPVAAPVRPPAPAPTPKPAAPAPVARPAPAQPAAPTPAYPPKEPTIVIAPPRPAAPPARPAAPTPVVVPPATIIAQAPIPLHSPWGPLSADKDQGFPSLDQASEPAVEHAPLFKTERLRPAPDVLLDSEAPVFISRPERPLPGAFAARSPEAEVPAVGDDFSMNIVLDSSKLPANTPAGEDMDFDFSGLGDEPETPPVPEPASSVPHQSALGKALGVPAYDPSQELDFGQTVMLEEPIDLVAMPNSDNGPDSLFFERERQQTSPRGRVEDRRKSGHAWKWAAGVAGLVLLAVLQLSFVFRVELAQAVPELRPDLEWACAWLGCRVPYPQDAEQIALEGHSFNPELGAEGKFRLVVTLLNKAPHQQAWPHLELTVTDRFDIAVARRVFAPADWLPAANASQPAFDGHSEITANLQLAISNLQAAGYRLYVFYP</sequence>
<keyword evidence="4" id="KW-1185">Reference proteome</keyword>
<proteinExistence type="predicted"/>
<protein>
    <submittedName>
        <fullName evidence="3">DUF3426 domain-containing protein</fullName>
    </submittedName>
</protein>
<feature type="region of interest" description="Disordered" evidence="1">
    <location>
        <begin position="49"/>
        <end position="117"/>
    </location>
</feature>
<comment type="caution">
    <text evidence="3">The sequence shown here is derived from an EMBL/GenBank/DDBJ whole genome shotgun (WGS) entry which is preliminary data.</text>
</comment>
<reference evidence="3 4" key="1">
    <citation type="submission" date="2024-07" db="EMBL/GenBank/DDBJ databases">
        <title>Uliginosibacterium flavum JJ3220;KACC:17644.</title>
        <authorList>
            <person name="Kim M.K."/>
        </authorList>
    </citation>
    <scope>NUCLEOTIDE SEQUENCE [LARGE SCALE GENOMIC DNA]</scope>
    <source>
        <strain evidence="3 4">KACC:17644</strain>
    </source>
</reference>
<dbReference type="InterPro" id="IPR021834">
    <property type="entry name" value="DUF3426"/>
</dbReference>
<evidence type="ECO:0000313" key="3">
    <source>
        <dbReference type="EMBL" id="MET7015927.1"/>
    </source>
</evidence>
<gene>
    <name evidence="3" type="ORF">ABXR19_17180</name>
</gene>
<evidence type="ECO:0000313" key="4">
    <source>
        <dbReference type="Proteomes" id="UP001549691"/>
    </source>
</evidence>
<feature type="region of interest" description="Disordered" evidence="1">
    <location>
        <begin position="249"/>
        <end position="285"/>
    </location>
</feature>
<feature type="compositionally biased region" description="Pro residues" evidence="1">
    <location>
        <begin position="55"/>
        <end position="117"/>
    </location>
</feature>
<dbReference type="Pfam" id="PF13717">
    <property type="entry name" value="Zn_ribbon_4"/>
    <property type="match status" value="1"/>
</dbReference>
<evidence type="ECO:0000256" key="1">
    <source>
        <dbReference type="SAM" id="MobiDB-lite"/>
    </source>
</evidence>
<dbReference type="Pfam" id="PF11906">
    <property type="entry name" value="DUF3426"/>
    <property type="match status" value="1"/>
</dbReference>
<name>A0ABV2TSD1_9RHOO</name>
<dbReference type="RefSeq" id="WP_354602386.1">
    <property type="nucleotide sequence ID" value="NZ_JBEWZI010000024.1"/>
</dbReference>
<accession>A0ABV2TSD1</accession>
<organism evidence="3 4">
    <name type="scientific">Uliginosibacterium flavum</name>
    <dbReference type="NCBI Taxonomy" id="1396831"/>
    <lineage>
        <taxon>Bacteria</taxon>
        <taxon>Pseudomonadati</taxon>
        <taxon>Pseudomonadota</taxon>
        <taxon>Betaproteobacteria</taxon>
        <taxon>Rhodocyclales</taxon>
        <taxon>Zoogloeaceae</taxon>
        <taxon>Uliginosibacterium</taxon>
    </lineage>
</organism>